<sequence>MIVTEVNFIHKINDSSTSKEILYYICLMPIKTLFHNHNCEWIDVEAPTEEDLDFLQNRYEINKLLLQDTVDPNHLPKYEEADNVKFFLTRENTELERINLNSISDVSTKLGIFIIGQTIITVHRLSTSSVIKTKNELDNSKTPDLITVERIALRLAHKVIKTFDAESENLLELLDKIESEIFLKKTSHTNQIKRLYKLKRKTGLNLRILNISSDWVQNFNKLPLEHVEVMDLVDKQKDAIADFEHLNQQVTNLIGMFLAISDQKNNEAMKILSMYSIYFLPITFIAGVYGMNFDVMPELHHKSGYFVTLGVMALVVIITFIYMRRKRM</sequence>
<evidence type="ECO:0000256" key="8">
    <source>
        <dbReference type="ARBA" id="ARBA00023065"/>
    </source>
</evidence>
<dbReference type="SUPFAM" id="SSF144083">
    <property type="entry name" value="Magnesium transport protein CorA, transmembrane region"/>
    <property type="match status" value="1"/>
</dbReference>
<proteinExistence type="inferred from homology"/>
<evidence type="ECO:0000256" key="11">
    <source>
        <dbReference type="ARBA" id="ARBA00045497"/>
    </source>
</evidence>
<dbReference type="Gene3D" id="3.30.460.20">
    <property type="entry name" value="CorA soluble domain-like"/>
    <property type="match status" value="1"/>
</dbReference>
<dbReference type="EMBL" id="UFYD01000001">
    <property type="protein sequence ID" value="STD13503.1"/>
    <property type="molecule type" value="Genomic_DNA"/>
</dbReference>
<keyword evidence="7 12" id="KW-1133">Transmembrane helix</keyword>
<evidence type="ECO:0000256" key="7">
    <source>
        <dbReference type="ARBA" id="ARBA00022989"/>
    </source>
</evidence>
<comment type="function">
    <text evidence="11">Mediates influx of magnesium ions. Alternates between open and closed states. Activated by low cytoplasmic Mg(2+) levels. Inactive when cytoplasmic Mg(2+) levels are high.</text>
</comment>
<dbReference type="PANTHER" id="PTHR46494">
    <property type="entry name" value="CORA FAMILY METAL ION TRANSPORTER (EUROFUNG)"/>
    <property type="match status" value="1"/>
</dbReference>
<comment type="similarity">
    <text evidence="2">Belongs to the CorA metal ion transporter (MIT) (TC 1.A.35) family.</text>
</comment>
<dbReference type="InterPro" id="IPR045861">
    <property type="entry name" value="CorA_cytoplasmic_dom"/>
</dbReference>
<evidence type="ECO:0000256" key="3">
    <source>
        <dbReference type="ARBA" id="ARBA00022448"/>
    </source>
</evidence>
<dbReference type="FunFam" id="1.20.58.340:FF:000004">
    <property type="entry name" value="Magnesium transport protein CorA"/>
    <property type="match status" value="1"/>
</dbReference>
<comment type="caution">
    <text evidence="13">The sequence shown here is derived from an EMBL/GenBank/DDBJ whole genome shotgun (WGS) entry which is preliminary data.</text>
</comment>
<evidence type="ECO:0000256" key="10">
    <source>
        <dbReference type="ARBA" id="ARBA00034269"/>
    </source>
</evidence>
<dbReference type="InterPro" id="IPR002523">
    <property type="entry name" value="MgTranspt_CorA/ZnTranspt_ZntB"/>
</dbReference>
<evidence type="ECO:0000256" key="4">
    <source>
        <dbReference type="ARBA" id="ARBA00022475"/>
    </source>
</evidence>
<dbReference type="Pfam" id="PF01544">
    <property type="entry name" value="CorA"/>
    <property type="match status" value="1"/>
</dbReference>
<dbReference type="GO" id="GO:0050897">
    <property type="term" value="F:cobalt ion binding"/>
    <property type="evidence" value="ECO:0007669"/>
    <property type="project" value="TreeGrafter"/>
</dbReference>
<protein>
    <submittedName>
        <fullName evidence="13">Magnesium transport protein CorA</fullName>
    </submittedName>
</protein>
<dbReference type="GO" id="GO:0000287">
    <property type="term" value="F:magnesium ion binding"/>
    <property type="evidence" value="ECO:0007669"/>
    <property type="project" value="TreeGrafter"/>
</dbReference>
<dbReference type="CDD" id="cd12832">
    <property type="entry name" value="TmCorA-like_u3"/>
    <property type="match status" value="1"/>
</dbReference>
<reference evidence="13 14" key="1">
    <citation type="submission" date="2018-06" db="EMBL/GenBank/DDBJ databases">
        <authorList>
            <consortium name="Pathogen Informatics"/>
            <person name="Doyle S."/>
        </authorList>
    </citation>
    <scope>NUCLEOTIDE SEQUENCE [LARGE SCALE GENOMIC DNA]</scope>
    <source>
        <strain evidence="13 14">NCTC10588</strain>
    </source>
</reference>
<evidence type="ECO:0000256" key="5">
    <source>
        <dbReference type="ARBA" id="ARBA00022692"/>
    </source>
</evidence>
<accession>A0A7Z7Q0G1</accession>
<evidence type="ECO:0000313" key="13">
    <source>
        <dbReference type="EMBL" id="STD13503.1"/>
    </source>
</evidence>
<evidence type="ECO:0000256" key="2">
    <source>
        <dbReference type="ARBA" id="ARBA00009765"/>
    </source>
</evidence>
<dbReference type="GO" id="GO:0015087">
    <property type="term" value="F:cobalt ion transmembrane transporter activity"/>
    <property type="evidence" value="ECO:0007669"/>
    <property type="project" value="TreeGrafter"/>
</dbReference>
<dbReference type="Proteomes" id="UP000254876">
    <property type="component" value="Unassembled WGS sequence"/>
</dbReference>
<dbReference type="SUPFAM" id="SSF143865">
    <property type="entry name" value="CorA soluble domain-like"/>
    <property type="match status" value="1"/>
</dbReference>
<keyword evidence="4" id="KW-1003">Cell membrane</keyword>
<organism evidence="13 14">
    <name type="scientific">Elizabethkingia anophelis</name>
    <dbReference type="NCBI Taxonomy" id="1117645"/>
    <lineage>
        <taxon>Bacteria</taxon>
        <taxon>Pseudomonadati</taxon>
        <taxon>Bacteroidota</taxon>
        <taxon>Flavobacteriia</taxon>
        <taxon>Flavobacteriales</taxon>
        <taxon>Weeksellaceae</taxon>
        <taxon>Elizabethkingia</taxon>
    </lineage>
</organism>
<gene>
    <name evidence="13" type="primary">corA</name>
    <name evidence="13" type="ORF">NCTC10588_03779</name>
</gene>
<keyword evidence="6" id="KW-0460">Magnesium</keyword>
<name>A0A7Z7Q0G1_9FLAO</name>
<comment type="subcellular location">
    <subcellularLocation>
        <location evidence="1">Cell membrane</location>
        <topology evidence="1">Multi-pass membrane protein</topology>
    </subcellularLocation>
</comment>
<feature type="transmembrane region" description="Helical" evidence="12">
    <location>
        <begin position="303"/>
        <end position="323"/>
    </location>
</feature>
<keyword evidence="5 12" id="KW-0812">Transmembrane</keyword>
<evidence type="ECO:0000256" key="1">
    <source>
        <dbReference type="ARBA" id="ARBA00004651"/>
    </source>
</evidence>
<feature type="transmembrane region" description="Helical" evidence="12">
    <location>
        <begin position="271"/>
        <end position="291"/>
    </location>
</feature>
<keyword evidence="8" id="KW-0406">Ion transport</keyword>
<dbReference type="GO" id="GO:0005886">
    <property type="term" value="C:plasma membrane"/>
    <property type="evidence" value="ECO:0007669"/>
    <property type="project" value="UniProtKB-SubCell"/>
</dbReference>
<evidence type="ECO:0000313" key="14">
    <source>
        <dbReference type="Proteomes" id="UP000254876"/>
    </source>
</evidence>
<keyword evidence="9 12" id="KW-0472">Membrane</keyword>
<dbReference type="PANTHER" id="PTHR46494:SF1">
    <property type="entry name" value="CORA FAMILY METAL ION TRANSPORTER (EUROFUNG)"/>
    <property type="match status" value="1"/>
</dbReference>
<dbReference type="InterPro" id="IPR045863">
    <property type="entry name" value="CorA_TM1_TM2"/>
</dbReference>
<keyword evidence="3" id="KW-0813">Transport</keyword>
<evidence type="ECO:0000256" key="12">
    <source>
        <dbReference type="SAM" id="Phobius"/>
    </source>
</evidence>
<dbReference type="AlphaFoldDB" id="A0A7Z7Q0G1"/>
<evidence type="ECO:0000256" key="9">
    <source>
        <dbReference type="ARBA" id="ARBA00023136"/>
    </source>
</evidence>
<evidence type="ECO:0000256" key="6">
    <source>
        <dbReference type="ARBA" id="ARBA00022842"/>
    </source>
</evidence>
<dbReference type="Gene3D" id="1.20.58.340">
    <property type="entry name" value="Magnesium transport protein CorA, transmembrane region"/>
    <property type="match status" value="2"/>
</dbReference>
<dbReference type="GO" id="GO:0015095">
    <property type="term" value="F:magnesium ion transmembrane transporter activity"/>
    <property type="evidence" value="ECO:0007669"/>
    <property type="project" value="TreeGrafter"/>
</dbReference>
<comment type="catalytic activity">
    <reaction evidence="10">
        <text>Mg(2+)(in) = Mg(2+)(out)</text>
        <dbReference type="Rhea" id="RHEA:29827"/>
        <dbReference type="ChEBI" id="CHEBI:18420"/>
    </reaction>
</comment>